<keyword evidence="2" id="KW-1185">Reference proteome</keyword>
<evidence type="ECO:0000313" key="1">
    <source>
        <dbReference type="EMBL" id="MRG87013.1"/>
    </source>
</evidence>
<sequence length="70" mass="8236">MPDNNNKMSFDDAGFFVKAINKAKDEAVSDVFALANILIRQGVIDEQEYREERLKMKKEFEEHRKKENES</sequence>
<organism evidence="1 2">
    <name type="scientific">Salinibacillus xinjiangensis</name>
    <dbReference type="NCBI Taxonomy" id="1229268"/>
    <lineage>
        <taxon>Bacteria</taxon>
        <taxon>Bacillati</taxon>
        <taxon>Bacillota</taxon>
        <taxon>Bacilli</taxon>
        <taxon>Bacillales</taxon>
        <taxon>Bacillaceae</taxon>
        <taxon>Salinibacillus</taxon>
    </lineage>
</organism>
<evidence type="ECO:0000313" key="2">
    <source>
        <dbReference type="Proteomes" id="UP000480185"/>
    </source>
</evidence>
<dbReference type="EMBL" id="WJNH01000007">
    <property type="protein sequence ID" value="MRG87013.1"/>
    <property type="molecule type" value="Genomic_DNA"/>
</dbReference>
<protein>
    <submittedName>
        <fullName evidence="1">Uncharacterized protein</fullName>
    </submittedName>
</protein>
<dbReference type="AlphaFoldDB" id="A0A6G1X7N3"/>
<proteinExistence type="predicted"/>
<accession>A0A6G1X7N3</accession>
<dbReference type="RefSeq" id="WP_153728906.1">
    <property type="nucleotide sequence ID" value="NZ_WJNH01000007.1"/>
</dbReference>
<gene>
    <name evidence="1" type="ORF">GH754_11910</name>
</gene>
<reference evidence="1 2" key="1">
    <citation type="submission" date="2019-11" db="EMBL/GenBank/DDBJ databases">
        <authorList>
            <person name="Li J."/>
        </authorList>
    </citation>
    <scope>NUCLEOTIDE SEQUENCE [LARGE SCALE GENOMIC DNA]</scope>
    <source>
        <strain evidence="1 2">J4</strain>
    </source>
</reference>
<comment type="caution">
    <text evidence="1">The sequence shown here is derived from an EMBL/GenBank/DDBJ whole genome shotgun (WGS) entry which is preliminary data.</text>
</comment>
<name>A0A6G1X7N3_9BACI</name>
<dbReference type="Proteomes" id="UP000480185">
    <property type="component" value="Unassembled WGS sequence"/>
</dbReference>